<comment type="catalytic activity">
    <reaction evidence="18 19">
        <text>GTP + 4 H2O = 2,5-diamino-6-hydroxy-4-(5-phosphoribosylamino)-pyrimidine + formate + 2 phosphate + 3 H(+)</text>
        <dbReference type="Rhea" id="RHEA:23704"/>
        <dbReference type="ChEBI" id="CHEBI:15377"/>
        <dbReference type="ChEBI" id="CHEBI:15378"/>
        <dbReference type="ChEBI" id="CHEBI:15740"/>
        <dbReference type="ChEBI" id="CHEBI:37565"/>
        <dbReference type="ChEBI" id="CHEBI:43474"/>
        <dbReference type="ChEBI" id="CHEBI:58614"/>
        <dbReference type="EC" id="3.5.4.25"/>
    </reaction>
</comment>
<keyword evidence="14 19" id="KW-0464">Manganese</keyword>
<feature type="site" description="Essential for DHBP synthase activity" evidence="19">
    <location>
        <position position="165"/>
    </location>
</feature>
<evidence type="ECO:0000256" key="5">
    <source>
        <dbReference type="ARBA" id="ARBA00004904"/>
    </source>
</evidence>
<dbReference type="EC" id="3.5.4.25" evidence="19"/>
<evidence type="ECO:0000256" key="18">
    <source>
        <dbReference type="ARBA" id="ARBA00049295"/>
    </source>
</evidence>
<sequence length="425" mass="45888">MSDFPDIDRALADIAAGKAVVVVDDEDRENEGDLIFAAEKTTPELLAFMVRYSSGYVCVALPDADCVRLDLPPMFHTNQDARGTAYTVTVDAKEGISTGISAHDRAHTIRLLASAEATAADFNRPGHVVPLRAKEGGVLRRPGHTEASVDLARMAGLRPAGVLCEVVSQKSEGDMARRDELEVFAAEHDLAIITIADLIAYRRRTEKQVVRVAEARIPTAHGTFRAVGFDSLLDGIEHVALVYGDLGDGEDVLVRVHSECLTGDVFGSLRCDCGPQLDAAQEAVAAEGRGVVLYMRGHEGRGIGLMHKLQAYQLQDEGQDTVDANLALGVPADARDYGTGAQILVDLGVKSMRLLTNNPAKRVGLEGYGLTVVDRVPLSVWPNPENLRYLRTKRDRMGHEITELEQYEDGIAAGAVAQRGGEDRA</sequence>
<feature type="binding site" evidence="19">
    <location>
        <position position="321"/>
    </location>
    <ligand>
        <name>GTP</name>
        <dbReference type="ChEBI" id="CHEBI:37565"/>
    </ligand>
</feature>
<evidence type="ECO:0000256" key="16">
    <source>
        <dbReference type="ARBA" id="ARBA00023268"/>
    </source>
</evidence>
<keyword evidence="7 19" id="KW-0686">Riboflavin biosynthesis</keyword>
<dbReference type="AlphaFoldDB" id="W7IZ22"/>
<dbReference type="GO" id="GO:0003935">
    <property type="term" value="F:GTP cyclohydrolase II activity"/>
    <property type="evidence" value="ECO:0007669"/>
    <property type="project" value="UniProtKB-UniRule"/>
</dbReference>
<dbReference type="GO" id="GO:0008686">
    <property type="term" value="F:3,4-dihydroxy-2-butanone-4-phosphate synthase activity"/>
    <property type="evidence" value="ECO:0007669"/>
    <property type="project" value="UniProtKB-UniRule"/>
</dbReference>
<evidence type="ECO:0000256" key="8">
    <source>
        <dbReference type="ARBA" id="ARBA00022723"/>
    </source>
</evidence>
<dbReference type="Pfam" id="PF00926">
    <property type="entry name" value="DHBP_synthase"/>
    <property type="match status" value="1"/>
</dbReference>
<dbReference type="GO" id="GO:0030145">
    <property type="term" value="F:manganese ion binding"/>
    <property type="evidence" value="ECO:0007669"/>
    <property type="project" value="UniProtKB-UniRule"/>
</dbReference>
<keyword evidence="22" id="KW-1185">Reference proteome</keyword>
<organism evidence="21 22">
    <name type="scientific">Actinokineospora spheciospongiae</name>
    <dbReference type="NCBI Taxonomy" id="909613"/>
    <lineage>
        <taxon>Bacteria</taxon>
        <taxon>Bacillati</taxon>
        <taxon>Actinomycetota</taxon>
        <taxon>Actinomycetes</taxon>
        <taxon>Pseudonocardiales</taxon>
        <taxon>Pseudonocardiaceae</taxon>
        <taxon>Actinokineospora</taxon>
    </lineage>
</organism>
<keyword evidence="16 19" id="KW-0511">Multifunctional enzyme</keyword>
<evidence type="ECO:0000256" key="13">
    <source>
        <dbReference type="ARBA" id="ARBA00023134"/>
    </source>
</evidence>
<evidence type="ECO:0000256" key="19">
    <source>
        <dbReference type="HAMAP-Rule" id="MF_01283"/>
    </source>
</evidence>
<evidence type="ECO:0000256" key="7">
    <source>
        <dbReference type="ARBA" id="ARBA00022619"/>
    </source>
</evidence>
<evidence type="ECO:0000256" key="12">
    <source>
        <dbReference type="ARBA" id="ARBA00022842"/>
    </source>
</evidence>
<feature type="binding site" evidence="19">
    <location>
        <position position="271"/>
    </location>
    <ligand>
        <name>Zn(2+)</name>
        <dbReference type="ChEBI" id="CHEBI:29105"/>
        <note>catalytic</note>
    </ligand>
</feature>
<dbReference type="eggNOG" id="COG0108">
    <property type="taxonomic scope" value="Bacteria"/>
</dbReference>
<evidence type="ECO:0000313" key="21">
    <source>
        <dbReference type="EMBL" id="EWC59294.1"/>
    </source>
</evidence>
<dbReference type="UniPathway" id="UPA00275">
    <property type="reaction ID" value="UER00399"/>
</dbReference>
<feature type="binding site" evidence="19">
    <location>
        <position position="29"/>
    </location>
    <ligand>
        <name>Mg(2+)</name>
        <dbReference type="ChEBI" id="CHEBI:18420"/>
        <label>2</label>
    </ligand>
</feature>
<evidence type="ECO:0000256" key="6">
    <source>
        <dbReference type="ARBA" id="ARBA00005520"/>
    </source>
</evidence>
<dbReference type="NCBIfam" id="TIGR00506">
    <property type="entry name" value="ribB"/>
    <property type="match status" value="1"/>
</dbReference>
<feature type="binding site" evidence="19">
    <location>
        <position position="33"/>
    </location>
    <ligand>
        <name>D-ribulose 5-phosphate</name>
        <dbReference type="ChEBI" id="CHEBI:58121"/>
    </ligand>
</feature>
<dbReference type="PANTHER" id="PTHR21327">
    <property type="entry name" value="GTP CYCLOHYDROLASE II-RELATED"/>
    <property type="match status" value="1"/>
</dbReference>
<comment type="catalytic activity">
    <reaction evidence="1 19">
        <text>D-ribulose 5-phosphate = (2S)-2-hydroxy-3-oxobutyl phosphate + formate + H(+)</text>
        <dbReference type="Rhea" id="RHEA:18457"/>
        <dbReference type="ChEBI" id="CHEBI:15378"/>
        <dbReference type="ChEBI" id="CHEBI:15740"/>
        <dbReference type="ChEBI" id="CHEBI:58121"/>
        <dbReference type="ChEBI" id="CHEBI:58830"/>
        <dbReference type="EC" id="4.1.99.12"/>
    </reaction>
</comment>
<evidence type="ECO:0000256" key="2">
    <source>
        <dbReference type="ARBA" id="ARBA00001936"/>
    </source>
</evidence>
<comment type="pathway">
    <text evidence="5 19">Cofactor biosynthesis; riboflavin biosynthesis; 2-hydroxy-3-oxobutyl phosphate from D-ribulose 5-phosphate: step 1/1.</text>
</comment>
<dbReference type="PATRIC" id="fig|909613.9.peg.5378"/>
<dbReference type="GO" id="GO:0008270">
    <property type="term" value="F:zinc ion binding"/>
    <property type="evidence" value="ECO:0007669"/>
    <property type="project" value="UniProtKB-UniRule"/>
</dbReference>
<feature type="binding site" evidence="19">
    <location>
        <position position="276"/>
    </location>
    <ligand>
        <name>GTP</name>
        <dbReference type="ChEBI" id="CHEBI:37565"/>
    </ligand>
</feature>
<evidence type="ECO:0000259" key="20">
    <source>
        <dbReference type="Pfam" id="PF00925"/>
    </source>
</evidence>
<dbReference type="HAMAP" id="MF_00180">
    <property type="entry name" value="RibB"/>
    <property type="match status" value="1"/>
</dbReference>
<dbReference type="HAMAP" id="MF_01283">
    <property type="entry name" value="RibBA"/>
    <property type="match status" value="1"/>
</dbReference>
<protein>
    <recommendedName>
        <fullName evidence="19">Riboflavin biosynthesis protein RibBA</fullName>
    </recommendedName>
    <domain>
        <recommendedName>
            <fullName evidence="19">3,4-dihydroxy-2-butanone 4-phosphate synthase</fullName>
            <shortName evidence="19">DHBP synthase</shortName>
            <ecNumber evidence="19">4.1.99.12</ecNumber>
        </recommendedName>
    </domain>
    <domain>
        <recommendedName>
            <fullName evidence="19">GTP cyclohydrolase-2</fullName>
            <ecNumber evidence="19">3.5.4.25</ecNumber>
        </recommendedName>
        <alternativeName>
            <fullName evidence="19">GTP cyclohydrolase II</fullName>
        </alternativeName>
    </domain>
</protein>
<dbReference type="EMBL" id="AYXG01000209">
    <property type="protein sequence ID" value="EWC59294.1"/>
    <property type="molecule type" value="Genomic_DNA"/>
</dbReference>
<dbReference type="RefSeq" id="WP_035287655.1">
    <property type="nucleotide sequence ID" value="NZ_AYXG01000209.1"/>
</dbReference>
<feature type="region of interest" description="DHBP synthase" evidence="19">
    <location>
        <begin position="1"/>
        <end position="204"/>
    </location>
</feature>
<feature type="binding site" evidence="19">
    <location>
        <begin position="141"/>
        <end position="145"/>
    </location>
    <ligand>
        <name>D-ribulose 5-phosphate</name>
        <dbReference type="ChEBI" id="CHEBI:58121"/>
    </ligand>
</feature>
<feature type="active site" description="Nucleophile; for GTP cyclohydrolase activity" evidence="19">
    <location>
        <position position="335"/>
    </location>
</feature>
<feature type="binding site" evidence="19">
    <location>
        <position position="361"/>
    </location>
    <ligand>
        <name>GTP</name>
        <dbReference type="ChEBI" id="CHEBI:37565"/>
    </ligand>
</feature>
<comment type="cofactor">
    <cofactor evidence="19">
        <name>Mg(2+)</name>
        <dbReference type="ChEBI" id="CHEBI:18420"/>
    </cofactor>
    <cofactor evidence="19">
        <name>Mn(2+)</name>
        <dbReference type="ChEBI" id="CHEBI:29035"/>
    </cofactor>
    <text evidence="19">Binds 2 divalent metal cations per subunit. Magnesium or manganese.</text>
</comment>
<dbReference type="Gene3D" id="3.90.870.10">
    <property type="entry name" value="DHBP synthase"/>
    <property type="match status" value="1"/>
</dbReference>
<evidence type="ECO:0000256" key="10">
    <source>
        <dbReference type="ARBA" id="ARBA00022801"/>
    </source>
</evidence>
<comment type="function">
    <text evidence="3 19">Catalyzes the conversion of D-ribulose 5-phosphate to formate and 3,4-dihydroxy-2-butanone 4-phosphate.</text>
</comment>
<dbReference type="Pfam" id="PF00925">
    <property type="entry name" value="GTP_cyclohydro2"/>
    <property type="match status" value="1"/>
</dbReference>
<dbReference type="EC" id="4.1.99.12" evidence="19"/>
<reference evidence="21 22" key="1">
    <citation type="journal article" date="2014" name="Genome Announc.">
        <title>Draft Genome Sequence of the Antitrypanosomally Active Sponge-Associated Bacterium Actinokineospora sp. Strain EG49.</title>
        <authorList>
            <person name="Harjes J."/>
            <person name="Ryu T."/>
            <person name="Abdelmohsen U.R."/>
            <person name="Moitinho-Silva L."/>
            <person name="Horn H."/>
            <person name="Ravasi T."/>
            <person name="Hentschel U."/>
        </authorList>
    </citation>
    <scope>NUCLEOTIDE SEQUENCE [LARGE SCALE GENOMIC DNA]</scope>
    <source>
        <strain evidence="21 22">EG49</strain>
    </source>
</reference>
<feature type="binding site" evidence="19">
    <location>
        <position position="29"/>
    </location>
    <ligand>
        <name>Mg(2+)</name>
        <dbReference type="ChEBI" id="CHEBI:18420"/>
        <label>1</label>
    </ligand>
</feature>
<evidence type="ECO:0000256" key="17">
    <source>
        <dbReference type="ARBA" id="ARBA00043932"/>
    </source>
</evidence>
<dbReference type="InterPro" id="IPR000926">
    <property type="entry name" value="RibA"/>
</dbReference>
<keyword evidence="8 19" id="KW-0479">Metal-binding</keyword>
<keyword evidence="9 19" id="KW-0547">Nucleotide-binding</keyword>
<accession>W7IZ22</accession>
<comment type="pathway">
    <text evidence="4 19">Cofactor biosynthesis; riboflavin biosynthesis; 5-amino-6-(D-ribitylamino)uracil from GTP: step 1/4.</text>
</comment>
<keyword evidence="10 19" id="KW-0378">Hydrolase</keyword>
<dbReference type="NCBIfam" id="NF001591">
    <property type="entry name" value="PRK00393.1"/>
    <property type="match status" value="1"/>
</dbReference>
<gene>
    <name evidence="19" type="primary">ribBA</name>
    <name evidence="21" type="ORF">UO65_5384</name>
</gene>
<proteinExistence type="inferred from homology"/>
<evidence type="ECO:0000256" key="4">
    <source>
        <dbReference type="ARBA" id="ARBA00004853"/>
    </source>
</evidence>
<dbReference type="NCBIfam" id="NF006803">
    <property type="entry name" value="PRK09311.1"/>
    <property type="match status" value="1"/>
</dbReference>
<feature type="binding site" evidence="19">
    <location>
        <position position="356"/>
    </location>
    <ligand>
        <name>GTP</name>
        <dbReference type="ChEBI" id="CHEBI:37565"/>
    </ligand>
</feature>
<dbReference type="Gene3D" id="3.40.50.10990">
    <property type="entry name" value="GTP cyclohydrolase II"/>
    <property type="match status" value="1"/>
</dbReference>
<dbReference type="SUPFAM" id="SSF55821">
    <property type="entry name" value="YrdC/RibB"/>
    <property type="match status" value="1"/>
</dbReference>
<comment type="caution">
    <text evidence="21">The sequence shown here is derived from an EMBL/GenBank/DDBJ whole genome shotgun (WGS) entry which is preliminary data.</text>
</comment>
<name>W7IZ22_9PSEU</name>
<evidence type="ECO:0000256" key="1">
    <source>
        <dbReference type="ARBA" id="ARBA00000141"/>
    </source>
</evidence>
<evidence type="ECO:0000313" key="22">
    <source>
        <dbReference type="Proteomes" id="UP000019277"/>
    </source>
</evidence>
<dbReference type="Proteomes" id="UP000019277">
    <property type="component" value="Unassembled WGS sequence"/>
</dbReference>
<dbReference type="GO" id="GO:0005829">
    <property type="term" value="C:cytosol"/>
    <property type="evidence" value="ECO:0007669"/>
    <property type="project" value="TreeGrafter"/>
</dbReference>
<feature type="domain" description="GTP cyclohydrolase II" evidence="20">
    <location>
        <begin position="211"/>
        <end position="377"/>
    </location>
</feature>
<dbReference type="NCBIfam" id="TIGR00505">
    <property type="entry name" value="ribA"/>
    <property type="match status" value="1"/>
</dbReference>
<evidence type="ECO:0000256" key="3">
    <source>
        <dbReference type="ARBA" id="ARBA00002284"/>
    </source>
</evidence>
<dbReference type="eggNOG" id="COG0807">
    <property type="taxonomic scope" value="Bacteria"/>
</dbReference>
<evidence type="ECO:0000256" key="15">
    <source>
        <dbReference type="ARBA" id="ARBA00023239"/>
    </source>
</evidence>
<feature type="site" description="Essential for DHBP synthase activity" evidence="19">
    <location>
        <position position="127"/>
    </location>
</feature>
<comment type="similarity">
    <text evidence="19">In the C-terminal section; belongs to the GTP cyclohydrolase II family.</text>
</comment>
<comment type="cofactor">
    <cofactor evidence="2">
        <name>Mn(2+)</name>
        <dbReference type="ChEBI" id="CHEBI:29035"/>
    </cofactor>
</comment>
<dbReference type="InterPro" id="IPR000422">
    <property type="entry name" value="DHBP_synthase_RibB"/>
</dbReference>
<keyword evidence="13 19" id="KW-0342">GTP-binding</keyword>
<dbReference type="InterPro" id="IPR036144">
    <property type="entry name" value="RibA-like_sf"/>
</dbReference>
<comment type="similarity">
    <text evidence="6 19">In the N-terminal section; belongs to the DHBP synthase family.</text>
</comment>
<keyword evidence="11 19" id="KW-0862">Zinc</keyword>
<dbReference type="InterPro" id="IPR017945">
    <property type="entry name" value="DHBP_synth_RibB-like_a/b_dom"/>
</dbReference>
<evidence type="ECO:0000256" key="11">
    <source>
        <dbReference type="ARBA" id="ARBA00022833"/>
    </source>
</evidence>
<dbReference type="HAMAP" id="MF_00179">
    <property type="entry name" value="RibA"/>
    <property type="match status" value="1"/>
</dbReference>
<dbReference type="CDD" id="cd00641">
    <property type="entry name" value="GTP_cyclohydro2"/>
    <property type="match status" value="1"/>
</dbReference>
<feature type="binding site" evidence="19">
    <location>
        <begin position="28"/>
        <end position="29"/>
    </location>
    <ligand>
        <name>D-ribulose 5-phosphate</name>
        <dbReference type="ChEBI" id="CHEBI:58121"/>
    </ligand>
</feature>
<dbReference type="PIRSF" id="PIRSF001259">
    <property type="entry name" value="RibA"/>
    <property type="match status" value="1"/>
</dbReference>
<dbReference type="FunFam" id="3.40.50.10990:FF:000001">
    <property type="entry name" value="Riboflavin biosynthesis protein RibBA"/>
    <property type="match status" value="1"/>
</dbReference>
<feature type="binding site" evidence="19">
    <location>
        <begin position="255"/>
        <end position="259"/>
    </location>
    <ligand>
        <name>GTP</name>
        <dbReference type="ChEBI" id="CHEBI:37565"/>
    </ligand>
</feature>
<feature type="binding site" evidence="19">
    <location>
        <position position="273"/>
    </location>
    <ligand>
        <name>Zn(2+)</name>
        <dbReference type="ChEBI" id="CHEBI:29105"/>
        <note>catalytic</note>
    </ligand>
</feature>
<feature type="binding site" evidence="19">
    <location>
        <position position="165"/>
    </location>
    <ligand>
        <name>D-ribulose 5-phosphate</name>
        <dbReference type="ChEBI" id="CHEBI:58121"/>
    </ligand>
</feature>
<keyword evidence="12 19" id="KW-0460">Magnesium</keyword>
<evidence type="ECO:0000256" key="9">
    <source>
        <dbReference type="ARBA" id="ARBA00022741"/>
    </source>
</evidence>
<comment type="cofactor">
    <cofactor evidence="19">
        <name>Zn(2+)</name>
        <dbReference type="ChEBI" id="CHEBI:29105"/>
    </cofactor>
    <text evidence="19">Binds 1 zinc ion per subunit.</text>
</comment>
<dbReference type="FunFam" id="3.90.870.10:FF:000001">
    <property type="entry name" value="Riboflavin biosynthesis protein RibBA"/>
    <property type="match status" value="1"/>
</dbReference>
<dbReference type="InterPro" id="IPR032677">
    <property type="entry name" value="GTP_cyclohydro_II"/>
</dbReference>
<comment type="function">
    <text evidence="17 19">Catalyzes the conversion of GTP to 2,5-diamino-6-ribosylamino-4(3H)-pyrimidinone 5'-phosphate (DARP), formate and pyrophosphate.</text>
</comment>
<dbReference type="GO" id="GO:0000287">
    <property type="term" value="F:magnesium ion binding"/>
    <property type="evidence" value="ECO:0007669"/>
    <property type="project" value="UniProtKB-UniRule"/>
</dbReference>
<dbReference type="PANTHER" id="PTHR21327:SF18">
    <property type="entry name" value="3,4-DIHYDROXY-2-BUTANONE 4-PHOSPHATE SYNTHASE"/>
    <property type="match status" value="1"/>
</dbReference>
<dbReference type="GO" id="GO:0005525">
    <property type="term" value="F:GTP binding"/>
    <property type="evidence" value="ECO:0007669"/>
    <property type="project" value="UniProtKB-KW"/>
</dbReference>
<feature type="binding site" evidence="19">
    <location>
        <begin position="299"/>
        <end position="301"/>
    </location>
    <ligand>
        <name>GTP</name>
        <dbReference type="ChEBI" id="CHEBI:37565"/>
    </ligand>
</feature>
<dbReference type="STRING" id="909613.UO65_5384"/>
<evidence type="ECO:0000256" key="14">
    <source>
        <dbReference type="ARBA" id="ARBA00023211"/>
    </source>
</evidence>
<dbReference type="InterPro" id="IPR016299">
    <property type="entry name" value="Riboflavin_synth_RibBA"/>
</dbReference>
<dbReference type="SUPFAM" id="SSF142695">
    <property type="entry name" value="RibA-like"/>
    <property type="match status" value="1"/>
</dbReference>
<dbReference type="GO" id="GO:0009231">
    <property type="term" value="P:riboflavin biosynthetic process"/>
    <property type="evidence" value="ECO:0007669"/>
    <property type="project" value="UniProtKB-UniRule"/>
</dbReference>
<keyword evidence="15 19" id="KW-0456">Lyase</keyword>
<feature type="region of interest" description="GTP cyclohydrolase II" evidence="19">
    <location>
        <begin position="205"/>
        <end position="425"/>
    </location>
</feature>
<feature type="active site" description="Proton acceptor; for GTP cyclohydrolase activity" evidence="19">
    <location>
        <position position="333"/>
    </location>
</feature>
<feature type="binding site" evidence="19">
    <location>
        <position position="260"/>
    </location>
    <ligand>
        <name>Zn(2+)</name>
        <dbReference type="ChEBI" id="CHEBI:29105"/>
        <note>catalytic</note>
    </ligand>
</feature>
<feature type="binding site" evidence="19">
    <location>
        <position position="144"/>
    </location>
    <ligand>
        <name>Mg(2+)</name>
        <dbReference type="ChEBI" id="CHEBI:18420"/>
        <label>2</label>
    </ligand>
</feature>